<keyword evidence="4 5" id="KW-0067">ATP-binding</keyword>
<dbReference type="InterPro" id="IPR050339">
    <property type="entry name" value="CC_SR_Kinase"/>
</dbReference>
<evidence type="ECO:0000313" key="7">
    <source>
        <dbReference type="EMBL" id="KAA6366511.1"/>
    </source>
</evidence>
<keyword evidence="1" id="KW-0808">Transferase</keyword>
<name>A0A5J4U9E8_9EUKA</name>
<feature type="domain" description="Protein kinase" evidence="6">
    <location>
        <begin position="1"/>
        <end position="109"/>
    </location>
</feature>
<dbReference type="InterPro" id="IPR017441">
    <property type="entry name" value="Protein_kinase_ATP_BS"/>
</dbReference>
<dbReference type="GO" id="GO:0005634">
    <property type="term" value="C:nucleus"/>
    <property type="evidence" value="ECO:0007669"/>
    <property type="project" value="TreeGrafter"/>
</dbReference>
<dbReference type="InterPro" id="IPR011009">
    <property type="entry name" value="Kinase-like_dom_sf"/>
</dbReference>
<dbReference type="GO" id="GO:0004672">
    <property type="term" value="F:protein kinase activity"/>
    <property type="evidence" value="ECO:0007669"/>
    <property type="project" value="InterPro"/>
</dbReference>
<organism evidence="7 8">
    <name type="scientific">Streblomastix strix</name>
    <dbReference type="NCBI Taxonomy" id="222440"/>
    <lineage>
        <taxon>Eukaryota</taxon>
        <taxon>Metamonada</taxon>
        <taxon>Preaxostyla</taxon>
        <taxon>Oxymonadida</taxon>
        <taxon>Streblomastigidae</taxon>
        <taxon>Streblomastix</taxon>
    </lineage>
</organism>
<dbReference type="Proteomes" id="UP000324800">
    <property type="component" value="Unassembled WGS sequence"/>
</dbReference>
<evidence type="ECO:0000256" key="2">
    <source>
        <dbReference type="ARBA" id="ARBA00022741"/>
    </source>
</evidence>
<dbReference type="PROSITE" id="PS00107">
    <property type="entry name" value="PROTEIN_KINASE_ATP"/>
    <property type="match status" value="1"/>
</dbReference>
<evidence type="ECO:0000256" key="5">
    <source>
        <dbReference type="PROSITE-ProRule" id="PRU10141"/>
    </source>
</evidence>
<gene>
    <name evidence="7" type="ORF">EZS28_037962</name>
</gene>
<dbReference type="GO" id="GO:0005524">
    <property type="term" value="F:ATP binding"/>
    <property type="evidence" value="ECO:0007669"/>
    <property type="project" value="UniProtKB-UniRule"/>
</dbReference>
<keyword evidence="3" id="KW-0418">Kinase</keyword>
<evidence type="ECO:0000256" key="1">
    <source>
        <dbReference type="ARBA" id="ARBA00022679"/>
    </source>
</evidence>
<evidence type="ECO:0000259" key="6">
    <source>
        <dbReference type="PROSITE" id="PS50011"/>
    </source>
</evidence>
<feature type="binding site" evidence="5">
    <location>
        <position position="41"/>
    </location>
    <ligand>
        <name>ATP</name>
        <dbReference type="ChEBI" id="CHEBI:30616"/>
    </ligand>
</feature>
<dbReference type="PANTHER" id="PTHR11042">
    <property type="entry name" value="EUKARYOTIC TRANSLATION INITIATION FACTOR 2-ALPHA KINASE EIF2-ALPHA KINASE -RELATED"/>
    <property type="match status" value="1"/>
</dbReference>
<sequence length="109" mass="12381">MDWEDIIRKIGYVPIRKLGEGGFGCVFQCYHPDTQTIFAVKVVQSDKFDQREVDTSFDLSKDIKLDNILLHSPPGTGRVQVKISDFGFAKKAEYTNEQTYLAGTIPYMV</sequence>
<dbReference type="EMBL" id="SNRW01019307">
    <property type="protein sequence ID" value="KAA6366511.1"/>
    <property type="molecule type" value="Genomic_DNA"/>
</dbReference>
<dbReference type="GO" id="GO:0005737">
    <property type="term" value="C:cytoplasm"/>
    <property type="evidence" value="ECO:0007669"/>
    <property type="project" value="TreeGrafter"/>
</dbReference>
<dbReference type="InterPro" id="IPR000719">
    <property type="entry name" value="Prot_kinase_dom"/>
</dbReference>
<protein>
    <recommendedName>
        <fullName evidence="6">Protein kinase domain-containing protein</fullName>
    </recommendedName>
</protein>
<evidence type="ECO:0000313" key="8">
    <source>
        <dbReference type="Proteomes" id="UP000324800"/>
    </source>
</evidence>
<dbReference type="PROSITE" id="PS50011">
    <property type="entry name" value="PROTEIN_KINASE_DOM"/>
    <property type="match status" value="1"/>
</dbReference>
<dbReference type="SUPFAM" id="SSF56112">
    <property type="entry name" value="Protein kinase-like (PK-like)"/>
    <property type="match status" value="1"/>
</dbReference>
<dbReference type="AlphaFoldDB" id="A0A5J4U9E8"/>
<reference evidence="7 8" key="1">
    <citation type="submission" date="2019-03" db="EMBL/GenBank/DDBJ databases">
        <title>Single cell metagenomics reveals metabolic interactions within the superorganism composed of flagellate Streblomastix strix and complex community of Bacteroidetes bacteria on its surface.</title>
        <authorList>
            <person name="Treitli S.C."/>
            <person name="Kolisko M."/>
            <person name="Husnik F."/>
            <person name="Keeling P."/>
            <person name="Hampl V."/>
        </authorList>
    </citation>
    <scope>NUCLEOTIDE SEQUENCE [LARGE SCALE GENOMIC DNA]</scope>
    <source>
        <strain evidence="7">ST1C</strain>
    </source>
</reference>
<evidence type="ECO:0000256" key="4">
    <source>
        <dbReference type="ARBA" id="ARBA00022840"/>
    </source>
</evidence>
<evidence type="ECO:0000256" key="3">
    <source>
        <dbReference type="ARBA" id="ARBA00022777"/>
    </source>
</evidence>
<dbReference type="Gene3D" id="1.10.510.10">
    <property type="entry name" value="Transferase(Phosphotransferase) domain 1"/>
    <property type="match status" value="1"/>
</dbReference>
<dbReference type="Gene3D" id="3.30.200.20">
    <property type="entry name" value="Phosphorylase Kinase, domain 1"/>
    <property type="match status" value="1"/>
</dbReference>
<comment type="caution">
    <text evidence="7">The sequence shown here is derived from an EMBL/GenBank/DDBJ whole genome shotgun (WGS) entry which is preliminary data.</text>
</comment>
<proteinExistence type="predicted"/>
<accession>A0A5J4U9E8</accession>
<keyword evidence="2 5" id="KW-0547">Nucleotide-binding</keyword>